<evidence type="ECO:0000256" key="3">
    <source>
        <dbReference type="SAM" id="Phobius"/>
    </source>
</evidence>
<comment type="caution">
    <text evidence="5">The sequence shown here is derived from an EMBL/GenBank/DDBJ whole genome shotgun (WGS) entry which is preliminary data.</text>
</comment>
<dbReference type="SUPFAM" id="SSF55874">
    <property type="entry name" value="ATPase domain of HSP90 chaperone/DNA topoisomerase II/histidine kinase"/>
    <property type="match status" value="1"/>
</dbReference>
<dbReference type="SUPFAM" id="SSF53850">
    <property type="entry name" value="Periplasmic binding protein-like II"/>
    <property type="match status" value="1"/>
</dbReference>
<keyword evidence="3" id="KW-1133">Transmembrane helix</keyword>
<proteinExistence type="predicted"/>
<dbReference type="AlphaFoldDB" id="A0A2V2N444"/>
<accession>A0A2V2N444</accession>
<keyword evidence="1" id="KW-0732">Signal</keyword>
<evidence type="ECO:0000313" key="6">
    <source>
        <dbReference type="Proteomes" id="UP000245934"/>
    </source>
</evidence>
<dbReference type="Pfam" id="PF00497">
    <property type="entry name" value="SBP_bac_3"/>
    <property type="match status" value="1"/>
</dbReference>
<feature type="coiled-coil region" evidence="2">
    <location>
        <begin position="293"/>
        <end position="372"/>
    </location>
</feature>
<dbReference type="PANTHER" id="PTHR35936">
    <property type="entry name" value="MEMBRANE-BOUND LYTIC MUREIN TRANSGLYCOSYLASE F"/>
    <property type="match status" value="1"/>
</dbReference>
<gene>
    <name evidence="5" type="ORF">DLD82_06765</name>
</gene>
<reference evidence="5 6" key="1">
    <citation type="submission" date="2018-05" db="EMBL/GenBank/DDBJ databases">
        <title>Draft genome of Methanospirillum stamsii Pt1.</title>
        <authorList>
            <person name="Dueholm M.S."/>
            <person name="Nielsen P.H."/>
            <person name="Bakmann L.F."/>
            <person name="Otzen D.E."/>
        </authorList>
    </citation>
    <scope>NUCLEOTIDE SEQUENCE [LARGE SCALE GENOMIC DNA]</scope>
    <source>
        <strain evidence="5 6">Pt1</strain>
    </source>
</reference>
<protein>
    <recommendedName>
        <fullName evidence="4">Solute-binding protein family 3/N-terminal domain-containing protein</fullName>
    </recommendedName>
</protein>
<feature type="domain" description="Solute-binding protein family 3/N-terminal" evidence="4">
    <location>
        <begin position="39"/>
        <end position="262"/>
    </location>
</feature>
<keyword evidence="6" id="KW-1185">Reference proteome</keyword>
<evidence type="ECO:0000256" key="2">
    <source>
        <dbReference type="SAM" id="Coils"/>
    </source>
</evidence>
<dbReference type="InterPro" id="IPR001638">
    <property type="entry name" value="Solute-binding_3/MltF_N"/>
</dbReference>
<sequence length="573" mass="64608">MKLLHPHNYTKRLTNWVILLEILIILIALCCPMVTADREVKVALTELKPSLFTDDLGNPAGFFVDLITDLARQKGWDIVWVEGSLTNNWEHLSSGEIDLIMGVAATPEREENFAFSNESAFSVWSQVYARPFSGINTILDIEGKRIAIINGSSCGTGFRDIAQKFGVNATYLVKNSPEDAFEAVISGEADALVVYNTAGQGLAQPYGLAGTPLMFNPTGLGFALKKGKNFDILQDINNYIHKAKNDPSSVYYRSMQKWYGIETSETIPTWIWLGLGTTALLAALFVGMSYILRREVRRKTAELAKQNEELHSEVLNRRHAETELVRKNSELMATYEELEAMDEELRHNFTELSKSEEALMQARKKLNLLSKLTIRDIKNAFFILSGYIQLSKDAESIDEAMDCFTKEEKILQSVEHILVFLEKYQNLGIKPPKWQNVQLTLINAISHLDFSKISRTEEIPEIEIFADPLLEDVFLALMETIIRQGPTTHVGLRYRQNPESITILVESNGPGIPDIDKEKIFAWENTGKDATSLFLAREILSITKISLEETGEPDTGICFEITVPKEEYRIIDA</sequence>
<dbReference type="SMART" id="SM00062">
    <property type="entry name" value="PBPb"/>
    <property type="match status" value="1"/>
</dbReference>
<evidence type="ECO:0000313" key="5">
    <source>
        <dbReference type="EMBL" id="PWR74924.1"/>
    </source>
</evidence>
<name>A0A2V2N444_9EURY</name>
<evidence type="ECO:0000259" key="4">
    <source>
        <dbReference type="SMART" id="SM00062"/>
    </source>
</evidence>
<dbReference type="Proteomes" id="UP000245934">
    <property type="component" value="Unassembled WGS sequence"/>
</dbReference>
<feature type="transmembrane region" description="Helical" evidence="3">
    <location>
        <begin position="270"/>
        <end position="292"/>
    </location>
</feature>
<evidence type="ECO:0000256" key="1">
    <source>
        <dbReference type="ARBA" id="ARBA00022729"/>
    </source>
</evidence>
<dbReference type="Gene3D" id="3.30.565.10">
    <property type="entry name" value="Histidine kinase-like ATPase, C-terminal domain"/>
    <property type="match status" value="1"/>
</dbReference>
<dbReference type="OrthoDB" id="116953at2157"/>
<dbReference type="EMBL" id="QGMZ01000014">
    <property type="protein sequence ID" value="PWR74924.1"/>
    <property type="molecule type" value="Genomic_DNA"/>
</dbReference>
<dbReference type="InterPro" id="IPR036890">
    <property type="entry name" value="HATPase_C_sf"/>
</dbReference>
<keyword evidence="3" id="KW-0812">Transmembrane</keyword>
<feature type="transmembrane region" description="Helical" evidence="3">
    <location>
        <begin position="12"/>
        <end position="35"/>
    </location>
</feature>
<keyword evidence="3" id="KW-0472">Membrane</keyword>
<dbReference type="RefSeq" id="WP_109940356.1">
    <property type="nucleotide sequence ID" value="NZ_QGMZ01000014.1"/>
</dbReference>
<dbReference type="Gene3D" id="3.40.190.10">
    <property type="entry name" value="Periplasmic binding protein-like II"/>
    <property type="match status" value="2"/>
</dbReference>
<organism evidence="5 6">
    <name type="scientific">Methanospirillum stamsii</name>
    <dbReference type="NCBI Taxonomy" id="1277351"/>
    <lineage>
        <taxon>Archaea</taxon>
        <taxon>Methanobacteriati</taxon>
        <taxon>Methanobacteriota</taxon>
        <taxon>Stenosarchaea group</taxon>
        <taxon>Methanomicrobia</taxon>
        <taxon>Methanomicrobiales</taxon>
        <taxon>Methanospirillaceae</taxon>
        <taxon>Methanospirillum</taxon>
    </lineage>
</organism>
<keyword evidence="2" id="KW-0175">Coiled coil</keyword>